<dbReference type="InterPro" id="IPR051083">
    <property type="entry name" value="GrpII_Intron_Splice-Mob/Def"/>
</dbReference>
<dbReference type="SUPFAM" id="SSF56672">
    <property type="entry name" value="DNA/RNA polymerases"/>
    <property type="match status" value="1"/>
</dbReference>
<feature type="domain" description="Reverse transcriptase" evidence="2">
    <location>
        <begin position="104"/>
        <end position="401"/>
    </location>
</feature>
<dbReference type="PROSITE" id="PS50878">
    <property type="entry name" value="RT_POL"/>
    <property type="match status" value="1"/>
</dbReference>
<proteinExistence type="inferred from homology"/>
<accession>A0A4R7CTI7</accession>
<gene>
    <name evidence="3" type="ORF">B0I21_10764</name>
</gene>
<reference evidence="3 4" key="1">
    <citation type="submission" date="2019-03" db="EMBL/GenBank/DDBJ databases">
        <title>Genomic Encyclopedia of Type Strains, Phase III (KMG-III): the genomes of soil and plant-associated and newly described type strains.</title>
        <authorList>
            <person name="Whitman W."/>
        </authorList>
    </citation>
    <scope>NUCLEOTIDE SEQUENCE [LARGE SCALE GENOMIC DNA]</scope>
    <source>
        <strain evidence="3 4">CGMCC 1.12801</strain>
    </source>
</reference>
<dbReference type="Proteomes" id="UP000294752">
    <property type="component" value="Unassembled WGS sequence"/>
</dbReference>
<dbReference type="EMBL" id="SNZV01000007">
    <property type="protein sequence ID" value="TDS11723.1"/>
    <property type="molecule type" value="Genomic_DNA"/>
</dbReference>
<dbReference type="PANTHER" id="PTHR34047:SF8">
    <property type="entry name" value="PROTEIN YKFC"/>
    <property type="match status" value="1"/>
</dbReference>
<dbReference type="PANTHER" id="PTHR34047">
    <property type="entry name" value="NUCLEAR INTRON MATURASE 1, MITOCHONDRIAL-RELATED"/>
    <property type="match status" value="1"/>
</dbReference>
<dbReference type="InterPro" id="IPR000477">
    <property type="entry name" value="RT_dom"/>
</dbReference>
<dbReference type="Pfam" id="PF00078">
    <property type="entry name" value="RVT_1"/>
    <property type="match status" value="1"/>
</dbReference>
<keyword evidence="3" id="KW-0695">RNA-directed DNA polymerase</keyword>
<dbReference type="GO" id="GO:0003964">
    <property type="term" value="F:RNA-directed DNA polymerase activity"/>
    <property type="evidence" value="ECO:0007669"/>
    <property type="project" value="UniProtKB-KW"/>
</dbReference>
<dbReference type="AlphaFoldDB" id="A0A4R7CTI7"/>
<organism evidence="3 4">
    <name type="scientific">Sphingobacterium paludis</name>
    <dbReference type="NCBI Taxonomy" id="1476465"/>
    <lineage>
        <taxon>Bacteria</taxon>
        <taxon>Pseudomonadati</taxon>
        <taxon>Bacteroidota</taxon>
        <taxon>Sphingobacteriia</taxon>
        <taxon>Sphingobacteriales</taxon>
        <taxon>Sphingobacteriaceae</taxon>
        <taxon>Sphingobacterium</taxon>
    </lineage>
</organism>
<evidence type="ECO:0000259" key="2">
    <source>
        <dbReference type="PROSITE" id="PS50878"/>
    </source>
</evidence>
<evidence type="ECO:0000256" key="1">
    <source>
        <dbReference type="ARBA" id="ARBA00034120"/>
    </source>
</evidence>
<keyword evidence="3" id="KW-0808">Transferase</keyword>
<keyword evidence="3" id="KW-0548">Nucleotidyltransferase</keyword>
<dbReference type="InterPro" id="IPR043502">
    <property type="entry name" value="DNA/RNA_pol_sf"/>
</dbReference>
<protein>
    <submittedName>
        <fullName evidence="3">Reverse transcriptase (RNA-dependent DNA polymerase)</fullName>
    </submittedName>
</protein>
<evidence type="ECO:0000313" key="4">
    <source>
        <dbReference type="Proteomes" id="UP000294752"/>
    </source>
</evidence>
<dbReference type="RefSeq" id="WP_133641186.1">
    <property type="nucleotide sequence ID" value="NZ_SNZV01000007.1"/>
</dbReference>
<name>A0A4R7CTI7_9SPHI</name>
<dbReference type="OrthoDB" id="9780724at2"/>
<keyword evidence="4" id="KW-1185">Reference proteome</keyword>
<evidence type="ECO:0000313" key="3">
    <source>
        <dbReference type="EMBL" id="TDS11723.1"/>
    </source>
</evidence>
<comment type="caution">
    <text evidence="3">The sequence shown here is derived from an EMBL/GenBank/DDBJ whole genome shotgun (WGS) entry which is preliminary data.</text>
</comment>
<sequence>MKRKPDWLQSKGYMHITASLSMERNWEDYYRKITSPQYIETYAFFPLIHRILSDRKYKKPNPEKHHIKTVKYRAHSHKKLDGSGTVKTVKKRPLHYASHFDALIYAYYAHSLGKKYEAKLKKDPELDKAVLAYRTVPISDENKKGKSNIHFAHEVFEEVNRRVDADGEVAVLAIDLKNFFSSLHHPSLYKVWASILGEDELPKDHLNVFRSCTNFSYVLYNDLKKKGKRHFDESRLARIRKTKGFKCFFESNSDFRKAIKEGRLPVYKNPFFSDKDENGKKERIGIPQGLPISAVLANLYLIDFDRTIINELSSKLGVHYRRYSDDILILCKPDQITSIDDYVNELIKRFHVKISTEKTERFIFRKMVYNKNGDKRITAIKIIEGDRCIIDSPLTYLGFEFRGYNTLIKSTNIAKYYRRVIEIIKRRARRAARLSSHNPTIPRAVYLNQVKKLYNAPIKYANKLENKQVFRRGYSLIIDDRGDFMFASRDIPIKQQSNYLSYIKRCKRQFGSNSFSRQLKKKKQIIGQAINKHLVNKSY</sequence>
<comment type="similarity">
    <text evidence="1">Belongs to the bacterial reverse transcriptase family.</text>
</comment>